<comment type="caution">
    <text evidence="8">The sequence shown here is derived from an EMBL/GenBank/DDBJ whole genome shotgun (WGS) entry which is preliminary data.</text>
</comment>
<dbReference type="GO" id="GO:0003677">
    <property type="term" value="F:DNA binding"/>
    <property type="evidence" value="ECO:0007669"/>
    <property type="project" value="UniProtKB-KW"/>
</dbReference>
<dbReference type="SMART" id="SM00338">
    <property type="entry name" value="BRLZ"/>
    <property type="match status" value="1"/>
</dbReference>
<evidence type="ECO:0000313" key="9">
    <source>
        <dbReference type="Proteomes" id="UP000287033"/>
    </source>
</evidence>
<proteinExistence type="inferred from homology"/>
<dbReference type="Pfam" id="PF07716">
    <property type="entry name" value="bZIP_2"/>
    <property type="match status" value="1"/>
</dbReference>
<evidence type="ECO:0000256" key="6">
    <source>
        <dbReference type="SAM" id="MobiDB-lite"/>
    </source>
</evidence>
<reference evidence="8 9" key="1">
    <citation type="journal article" date="2018" name="Nat. Ecol. Evol.">
        <title>Shark genomes provide insights into elasmobranch evolution and the origin of vertebrates.</title>
        <authorList>
            <person name="Hara Y"/>
            <person name="Yamaguchi K"/>
            <person name="Onimaru K"/>
            <person name="Kadota M"/>
            <person name="Koyanagi M"/>
            <person name="Keeley SD"/>
            <person name="Tatsumi K"/>
            <person name="Tanaka K"/>
            <person name="Motone F"/>
            <person name="Kageyama Y"/>
            <person name="Nozu R"/>
            <person name="Adachi N"/>
            <person name="Nishimura O"/>
            <person name="Nakagawa R"/>
            <person name="Tanegashima C"/>
            <person name="Kiyatake I"/>
            <person name="Matsumoto R"/>
            <person name="Murakumo K"/>
            <person name="Nishida K"/>
            <person name="Terakita A"/>
            <person name="Kuratani S"/>
            <person name="Sato K"/>
            <person name="Hyodo S Kuraku.S."/>
        </authorList>
    </citation>
    <scope>NUCLEOTIDE SEQUENCE [LARGE SCALE GENOMIC DNA]</scope>
</reference>
<evidence type="ECO:0000256" key="4">
    <source>
        <dbReference type="ARBA" id="ARBA00023163"/>
    </source>
</evidence>
<evidence type="ECO:0000256" key="5">
    <source>
        <dbReference type="ARBA" id="ARBA00023242"/>
    </source>
</evidence>
<feature type="compositionally biased region" description="Polar residues" evidence="6">
    <location>
        <begin position="248"/>
        <end position="264"/>
    </location>
</feature>
<organism evidence="8 9">
    <name type="scientific">Chiloscyllium punctatum</name>
    <name type="common">Brownbanded bambooshark</name>
    <name type="synonym">Hemiscyllium punctatum</name>
    <dbReference type="NCBI Taxonomy" id="137246"/>
    <lineage>
        <taxon>Eukaryota</taxon>
        <taxon>Metazoa</taxon>
        <taxon>Chordata</taxon>
        <taxon>Craniata</taxon>
        <taxon>Vertebrata</taxon>
        <taxon>Chondrichthyes</taxon>
        <taxon>Elasmobranchii</taxon>
        <taxon>Galeomorphii</taxon>
        <taxon>Galeoidea</taxon>
        <taxon>Orectolobiformes</taxon>
        <taxon>Hemiscylliidae</taxon>
        <taxon>Chiloscyllium</taxon>
    </lineage>
</organism>
<dbReference type="FunFam" id="1.20.5.170:FF:000025">
    <property type="entry name" value="nuclear factor interleukin-3-regulated protein-like"/>
    <property type="match status" value="1"/>
</dbReference>
<dbReference type="GO" id="GO:0003700">
    <property type="term" value="F:DNA-binding transcription factor activity"/>
    <property type="evidence" value="ECO:0007669"/>
    <property type="project" value="InterPro"/>
</dbReference>
<dbReference type="GO" id="GO:0007623">
    <property type="term" value="P:circadian rhythm"/>
    <property type="evidence" value="ECO:0007669"/>
    <property type="project" value="TreeGrafter"/>
</dbReference>
<evidence type="ECO:0000256" key="3">
    <source>
        <dbReference type="ARBA" id="ARBA00023125"/>
    </source>
</evidence>
<keyword evidence="4" id="KW-0804">Transcription</keyword>
<evidence type="ECO:0000256" key="1">
    <source>
        <dbReference type="ARBA" id="ARBA00006079"/>
    </source>
</evidence>
<dbReference type="PANTHER" id="PTHR15284:SF0">
    <property type="entry name" value="GH23983P"/>
    <property type="match status" value="1"/>
</dbReference>
<dbReference type="PROSITE" id="PS50217">
    <property type="entry name" value="BZIP"/>
    <property type="match status" value="1"/>
</dbReference>
<keyword evidence="9" id="KW-1185">Reference proteome</keyword>
<dbReference type="PANTHER" id="PTHR15284">
    <property type="entry name" value="NUCLEAR FACTOR INTERLEUKIN-3-REGULATED PROTEIN"/>
    <property type="match status" value="1"/>
</dbReference>
<keyword evidence="5" id="KW-0539">Nucleus</keyword>
<dbReference type="InterPro" id="IPR047229">
    <property type="entry name" value="NFIL3-like"/>
</dbReference>
<dbReference type="AlphaFoldDB" id="A0A401SG42"/>
<name>A0A401SG42_CHIPU</name>
<protein>
    <recommendedName>
        <fullName evidence="7">BZIP domain-containing protein</fullName>
    </recommendedName>
</protein>
<feature type="region of interest" description="Disordered" evidence="6">
    <location>
        <begin position="245"/>
        <end position="264"/>
    </location>
</feature>
<evidence type="ECO:0000259" key="7">
    <source>
        <dbReference type="PROSITE" id="PS50217"/>
    </source>
</evidence>
<dbReference type="InterPro" id="IPR004827">
    <property type="entry name" value="bZIP"/>
</dbReference>
<accession>A0A401SG42</accession>
<evidence type="ECO:0000313" key="8">
    <source>
        <dbReference type="EMBL" id="GCC29310.1"/>
    </source>
</evidence>
<keyword evidence="2" id="KW-0805">Transcription regulation</keyword>
<feature type="region of interest" description="Disordered" evidence="6">
    <location>
        <begin position="26"/>
        <end position="45"/>
    </location>
</feature>
<dbReference type="Proteomes" id="UP000287033">
    <property type="component" value="Unassembled WGS sequence"/>
</dbReference>
<dbReference type="PROSITE" id="PS00036">
    <property type="entry name" value="BZIP_BASIC"/>
    <property type="match status" value="1"/>
</dbReference>
<dbReference type="Gene3D" id="1.20.5.170">
    <property type="match status" value="1"/>
</dbReference>
<evidence type="ECO:0000256" key="2">
    <source>
        <dbReference type="ARBA" id="ARBA00023015"/>
    </source>
</evidence>
<dbReference type="EMBL" id="BEZZ01000245">
    <property type="protein sequence ID" value="GCC29310.1"/>
    <property type="molecule type" value="Genomic_DNA"/>
</dbReference>
<dbReference type="STRING" id="137246.A0A401SG42"/>
<dbReference type="OrthoDB" id="6151507at2759"/>
<dbReference type="InterPro" id="IPR046347">
    <property type="entry name" value="bZIP_sf"/>
</dbReference>
<dbReference type="SUPFAM" id="SSF57959">
    <property type="entry name" value="Leucine zipper domain"/>
    <property type="match status" value="1"/>
</dbReference>
<comment type="similarity">
    <text evidence="1">Belongs to the bZIP family. NFIL3 subfamily.</text>
</comment>
<keyword evidence="3" id="KW-0238">DNA-binding</keyword>
<feature type="domain" description="BZIP" evidence="7">
    <location>
        <begin position="74"/>
        <end position="127"/>
    </location>
</feature>
<gene>
    <name evidence="8" type="ORF">chiPu_0007749</name>
</gene>
<sequence length="328" mass="36944">MSYSNGRVDYRRLLSQPEADVRAAEVSSPYIDMRPPGVPRGDPVQSEWGFRFQRRALSPAPRRKREFVPEEKKDVNYWSKRERNNNAAKKSRERRRLHDMQLEMRILALMGENKRLKTELLTLKCQLGLTGIPLHSQALRRGLLSSLLPDLRALKCAATLDPYRHAAPPFGLDYRQAAEPTLASSQLAPRPPREDALHLTSVLRRPFSEDGAMYCEGRLRCVKCNVESSACSHLSKPQGCQQLVRGSDSGSTAPLNPSGTQTTLPHKLRFKTNQGGEHACLHPRQDCLSSSSCKGGLVEIYIDPQKGCLAPREAFRDRTDLNLSVHRR</sequence>
<dbReference type="GO" id="GO:0005634">
    <property type="term" value="C:nucleus"/>
    <property type="evidence" value="ECO:0007669"/>
    <property type="project" value="TreeGrafter"/>
</dbReference>